<dbReference type="GO" id="GO:0005049">
    <property type="term" value="F:nuclear export signal receptor activity"/>
    <property type="evidence" value="ECO:0007669"/>
    <property type="project" value="TreeGrafter"/>
</dbReference>
<dbReference type="OMA" id="TRRNIDW"/>
<dbReference type="EMBL" id="KQ090061">
    <property type="protein sequence ID" value="KMT15457.1"/>
    <property type="molecule type" value="Genomic_DNA"/>
</dbReference>
<dbReference type="SUPFAM" id="SSF48371">
    <property type="entry name" value="ARM repeat"/>
    <property type="match status" value="1"/>
</dbReference>
<protein>
    <recommendedName>
        <fullName evidence="4">Importin N-terminal domain-containing protein</fullName>
    </recommendedName>
</protein>
<evidence type="ECO:0008006" key="4">
    <source>
        <dbReference type="Google" id="ProtNLM"/>
    </source>
</evidence>
<feature type="region of interest" description="Disordered" evidence="1">
    <location>
        <begin position="414"/>
        <end position="437"/>
    </location>
</feature>
<dbReference type="AlphaFoldDB" id="A0A0J8CPJ0"/>
<evidence type="ECO:0000256" key="1">
    <source>
        <dbReference type="SAM" id="MobiDB-lite"/>
    </source>
</evidence>
<dbReference type="OrthoDB" id="3268246at2759"/>
<feature type="compositionally biased region" description="Acidic residues" evidence="1">
    <location>
        <begin position="971"/>
        <end position="1004"/>
    </location>
</feature>
<dbReference type="Gene3D" id="1.25.10.10">
    <property type="entry name" value="Leucine-rich Repeat Variant"/>
    <property type="match status" value="1"/>
</dbReference>
<gene>
    <name evidence="2" type="ORF">BVRB_3g059620</name>
</gene>
<dbReference type="GO" id="GO:0005829">
    <property type="term" value="C:cytosol"/>
    <property type="evidence" value="ECO:0007669"/>
    <property type="project" value="TreeGrafter"/>
</dbReference>
<evidence type="ECO:0000313" key="2">
    <source>
        <dbReference type="EMBL" id="KMT15457.1"/>
    </source>
</evidence>
<accession>A0A0J8CPJ0</accession>
<dbReference type="PANTHER" id="PTHR10997">
    <property type="entry name" value="IMPORTIN-7, 8, 11"/>
    <property type="match status" value="1"/>
</dbReference>
<dbReference type="GO" id="GO:0006606">
    <property type="term" value="P:protein import into nucleus"/>
    <property type="evidence" value="ECO:0007669"/>
    <property type="project" value="TreeGrafter"/>
</dbReference>
<dbReference type="eggNOG" id="ENOG502QSNA">
    <property type="taxonomic scope" value="Eukaryota"/>
</dbReference>
<sequence>MAEIHQIAHLLNETLNSNGEVVHNATEQLDRLSVSSDFPFSLLSLATGDGNQGQKVAAATFLKNLMRRNVYGEGHSAPFSKEFKDRLLDSLLRVELPILRVFVEAFSFVVDAEFVKKNAWPELVPHLRYAIQNSDIISGNGNCGLLTLNALKALQTLLKPFQYFLNPKVAKEPVPPQLEQIANDILVPLLAIFHNFAEKDLANTGSSNIEIESVLLIVCKCTYFAVRSYMPESIVPLLPSFCGDLCAILDSLSLVESVSSEGSQYVRLKTGKRILLLFCALVTRHRKYSDKLMSDIVKRVLHITRFSANISKLDHLSERIISLAFDVVSHILETGPGWRLVSPHFSSILDFAIFPALMMNAKDILDWEEDADEFISKNLPSDLEEISGWREDLFTARKSAMNLLGVISMSKGPPMVTDSHSSVSSLKRKKGEKKGKDQRCSVGELLVLPFLSKFPIPSDANASDTSISDNYYGVLMGYGALQDYLGEQNPEHTATLLRNRVLPLYKVSITHPYLLAAANWILGELASCLPEAMAADVYSALLKTLVISDCEDMSCYPVRASAAGAMIKLLENEFLPPDWLPLLQVVIGRIDNKEEEISMLFQLLSSVMEAGEKDVAVHIPLVVSQLVDAIANYMPSNIEPWPQAVTQGFATLAVMAKSWQNTVPEEDEEDDLNEKWAPDQKTMAIAFSALLQQAWLGTKELVGDDGTSPQSCIDDASSMLCFIIQSSTSNDVLLELKVSDLLSVWAELIADWHGWEEAEDLAIFDCIKEVVSLEKNLGLPNFFIAKMPSPPAPPVPEKSLIENMAAFICEAISQYPSAVSRGCACVHILLHMPCYSSDTEEVKRSLVVAFSHAAASRFREVQSKPCPLWKPLLLAVSSCYLYYPDAVQTVLEKVEKGGFMVWASAVNSISSTSFTPNTSTESEIKLTVFTLAKVVDQLLTMGSSTGGILRECFSSLLASFLRLKEIQEEKGTDEEIEEPEDEEEEETDDDDDEDSDADVHEETEEEFLERYAEAAAALKNGALAEEGDSEDFDEEPELGSVEDLDPQIILQSLLERYHGILIKQESLSPELISSLLSIFPEYTTFFQ</sequence>
<dbReference type="GO" id="GO:0006611">
    <property type="term" value="P:protein export from nucleus"/>
    <property type="evidence" value="ECO:0007669"/>
    <property type="project" value="TreeGrafter"/>
</dbReference>
<dbReference type="GO" id="GO:0005635">
    <property type="term" value="C:nuclear envelope"/>
    <property type="evidence" value="ECO:0007669"/>
    <property type="project" value="TreeGrafter"/>
</dbReference>
<feature type="region of interest" description="Disordered" evidence="1">
    <location>
        <begin position="968"/>
        <end position="1004"/>
    </location>
</feature>
<proteinExistence type="predicted"/>
<organism evidence="2 3">
    <name type="scientific">Beta vulgaris subsp. vulgaris</name>
    <name type="common">Beet</name>
    <dbReference type="NCBI Taxonomy" id="3555"/>
    <lineage>
        <taxon>Eukaryota</taxon>
        <taxon>Viridiplantae</taxon>
        <taxon>Streptophyta</taxon>
        <taxon>Embryophyta</taxon>
        <taxon>Tracheophyta</taxon>
        <taxon>Spermatophyta</taxon>
        <taxon>Magnoliopsida</taxon>
        <taxon>eudicotyledons</taxon>
        <taxon>Gunneridae</taxon>
        <taxon>Pentapetalae</taxon>
        <taxon>Caryophyllales</taxon>
        <taxon>Chenopodiaceae</taxon>
        <taxon>Betoideae</taxon>
        <taxon>Beta</taxon>
    </lineage>
</organism>
<dbReference type="InterPro" id="IPR011989">
    <property type="entry name" value="ARM-like"/>
</dbReference>
<reference evidence="2 3" key="1">
    <citation type="journal article" date="2014" name="Nature">
        <title>The genome of the recently domesticated crop plant sugar beet (Beta vulgaris).</title>
        <authorList>
            <person name="Dohm J.C."/>
            <person name="Minoche A.E."/>
            <person name="Holtgrawe D."/>
            <person name="Capella-Gutierrez S."/>
            <person name="Zakrzewski F."/>
            <person name="Tafer H."/>
            <person name="Rupp O."/>
            <person name="Sorensen T.R."/>
            <person name="Stracke R."/>
            <person name="Reinhardt R."/>
            <person name="Goesmann A."/>
            <person name="Kraft T."/>
            <person name="Schulz B."/>
            <person name="Stadler P.F."/>
            <person name="Schmidt T."/>
            <person name="Gabaldon T."/>
            <person name="Lehrach H."/>
            <person name="Weisshaar B."/>
            <person name="Himmelbauer H."/>
        </authorList>
    </citation>
    <scope>NUCLEOTIDE SEQUENCE [LARGE SCALE GENOMIC DNA]</scope>
    <source>
        <tissue evidence="2">Taproot</tissue>
    </source>
</reference>
<name>A0A0J8CPJ0_BETVV</name>
<dbReference type="KEGG" id="bvg:104889132"/>
<dbReference type="PANTHER" id="PTHR10997:SF29">
    <property type="entry name" value="ARM REPEAT SUPERFAMILY PROTEIN"/>
    <property type="match status" value="1"/>
</dbReference>
<evidence type="ECO:0000313" key="3">
    <source>
        <dbReference type="Proteomes" id="UP000035740"/>
    </source>
</evidence>
<keyword evidence="3" id="KW-1185">Reference proteome</keyword>
<dbReference type="Gramene" id="KMT15457">
    <property type="protein sequence ID" value="KMT15457"/>
    <property type="gene ID" value="BVRB_3g059620"/>
</dbReference>
<dbReference type="InterPro" id="IPR016024">
    <property type="entry name" value="ARM-type_fold"/>
</dbReference>
<dbReference type="Proteomes" id="UP000035740">
    <property type="component" value="Chromosome 3"/>
</dbReference>